<evidence type="ECO:0000256" key="3">
    <source>
        <dbReference type="ARBA" id="ARBA00022516"/>
    </source>
</evidence>
<dbReference type="GO" id="GO:0005789">
    <property type="term" value="C:endoplasmic reticulum membrane"/>
    <property type="evidence" value="ECO:0007669"/>
    <property type="project" value="UniProtKB-SubCell"/>
</dbReference>
<evidence type="ECO:0000256" key="11">
    <source>
        <dbReference type="ARBA" id="ARBA00023166"/>
    </source>
</evidence>
<evidence type="ECO:0000313" key="15">
    <source>
        <dbReference type="Proteomes" id="UP000092666"/>
    </source>
</evidence>
<evidence type="ECO:0008006" key="16">
    <source>
        <dbReference type="Google" id="ProtNLM"/>
    </source>
</evidence>
<keyword evidence="5" id="KW-0256">Endoplasmic reticulum</keyword>
<keyword evidence="8" id="KW-0756">Sterol biosynthesis</keyword>
<keyword evidence="7 13" id="KW-1133">Transmembrane helix</keyword>
<evidence type="ECO:0000313" key="14">
    <source>
        <dbReference type="EMBL" id="OCF31914.1"/>
    </source>
</evidence>
<evidence type="ECO:0000256" key="5">
    <source>
        <dbReference type="ARBA" id="ARBA00022824"/>
    </source>
</evidence>
<keyword evidence="3" id="KW-0444">Lipid biosynthesis</keyword>
<dbReference type="PANTHER" id="PTHR15451">
    <property type="entry name" value="ERGOSTEROL BIOSYNTHETIC PROTEIN 28-RELATED"/>
    <property type="match status" value="1"/>
</dbReference>
<keyword evidence="9" id="KW-0443">Lipid metabolism</keyword>
<feature type="transmembrane region" description="Helical" evidence="13">
    <location>
        <begin position="34"/>
        <end position="55"/>
    </location>
</feature>
<dbReference type="OrthoDB" id="6485510at2759"/>
<keyword evidence="11" id="KW-1207">Sterol metabolism</keyword>
<evidence type="ECO:0000256" key="10">
    <source>
        <dbReference type="ARBA" id="ARBA00023136"/>
    </source>
</evidence>
<evidence type="ECO:0000256" key="12">
    <source>
        <dbReference type="ARBA" id="ARBA00023221"/>
    </source>
</evidence>
<evidence type="ECO:0000256" key="13">
    <source>
        <dbReference type="SAM" id="Phobius"/>
    </source>
</evidence>
<proteinExistence type="inferred from homology"/>
<organism evidence="14 15">
    <name type="scientific">Kwoniella heveanensis BCC8398</name>
    <dbReference type="NCBI Taxonomy" id="1296120"/>
    <lineage>
        <taxon>Eukaryota</taxon>
        <taxon>Fungi</taxon>
        <taxon>Dikarya</taxon>
        <taxon>Basidiomycota</taxon>
        <taxon>Agaricomycotina</taxon>
        <taxon>Tremellomycetes</taxon>
        <taxon>Tremellales</taxon>
        <taxon>Cryptococcaceae</taxon>
        <taxon>Kwoniella</taxon>
    </lineage>
</organism>
<dbReference type="InterPro" id="IPR005352">
    <property type="entry name" value="Erg28"/>
</dbReference>
<feature type="transmembrane region" description="Helical" evidence="13">
    <location>
        <begin position="61"/>
        <end position="84"/>
    </location>
</feature>
<keyword evidence="15" id="KW-1185">Reference proteome</keyword>
<evidence type="ECO:0000256" key="4">
    <source>
        <dbReference type="ARBA" id="ARBA00022692"/>
    </source>
</evidence>
<evidence type="ECO:0000256" key="9">
    <source>
        <dbReference type="ARBA" id="ARBA00023098"/>
    </source>
</evidence>
<reference evidence="15" key="2">
    <citation type="submission" date="2013-12" db="EMBL/GenBank/DDBJ databases">
        <title>Evolution of pathogenesis and genome organization in the Tremellales.</title>
        <authorList>
            <person name="Cuomo C."/>
            <person name="Litvintseva A."/>
            <person name="Heitman J."/>
            <person name="Chen Y."/>
            <person name="Sun S."/>
            <person name="Springer D."/>
            <person name="Dromer F."/>
            <person name="Young S."/>
            <person name="Zeng Q."/>
            <person name="Chapman S."/>
            <person name="Gujja S."/>
            <person name="Saif S."/>
            <person name="Birren B."/>
        </authorList>
    </citation>
    <scope>NUCLEOTIDE SEQUENCE [LARGE SCALE GENOMIC DNA]</scope>
    <source>
        <strain evidence="15">BCC8398</strain>
    </source>
</reference>
<evidence type="ECO:0000256" key="6">
    <source>
        <dbReference type="ARBA" id="ARBA00022955"/>
    </source>
</evidence>
<dbReference type="STRING" id="1296120.A0A1B9GLF1"/>
<evidence type="ECO:0000256" key="1">
    <source>
        <dbReference type="ARBA" id="ARBA00004477"/>
    </source>
</evidence>
<reference evidence="14 15" key="1">
    <citation type="submission" date="2013-07" db="EMBL/GenBank/DDBJ databases">
        <title>The Genome Sequence of Cryptococcus heveanensis BCC8398.</title>
        <authorList>
            <consortium name="The Broad Institute Genome Sequencing Platform"/>
            <person name="Cuomo C."/>
            <person name="Litvintseva A."/>
            <person name="Chen Y."/>
            <person name="Heitman J."/>
            <person name="Sun S."/>
            <person name="Springer D."/>
            <person name="Dromer F."/>
            <person name="Young S.K."/>
            <person name="Zeng Q."/>
            <person name="Gargeya S."/>
            <person name="Fitzgerald M."/>
            <person name="Abouelleil A."/>
            <person name="Alvarado L."/>
            <person name="Berlin A.M."/>
            <person name="Chapman S.B."/>
            <person name="Dewar J."/>
            <person name="Goldberg J."/>
            <person name="Griggs A."/>
            <person name="Gujja S."/>
            <person name="Hansen M."/>
            <person name="Howarth C."/>
            <person name="Imamovic A."/>
            <person name="Larimer J."/>
            <person name="McCowan C."/>
            <person name="Murphy C."/>
            <person name="Pearson M."/>
            <person name="Priest M."/>
            <person name="Roberts A."/>
            <person name="Saif S."/>
            <person name="Shea T."/>
            <person name="Sykes S."/>
            <person name="Wortman J."/>
            <person name="Nusbaum C."/>
            <person name="Birren B."/>
        </authorList>
    </citation>
    <scope>NUCLEOTIDE SEQUENCE [LARGE SCALE GENOMIC DNA]</scope>
    <source>
        <strain evidence="14 15">BCC8398</strain>
    </source>
</reference>
<gene>
    <name evidence="14" type="ORF">I316_06515</name>
</gene>
<sequence length="116" mass="12717">MTSVAGTYNAIQNYFVIWQSKEVYAGKADEMTRLAGRIFAAWTALASVIRGMAAYNIHDPIAYNLAIATYALATFHFTAELVVFGGVKVNRASIGPLVVGWTGLIWTLTQRSHYIA</sequence>
<evidence type="ECO:0000256" key="8">
    <source>
        <dbReference type="ARBA" id="ARBA00023011"/>
    </source>
</evidence>
<dbReference type="GO" id="GO:0016126">
    <property type="term" value="P:sterol biosynthetic process"/>
    <property type="evidence" value="ECO:0007669"/>
    <property type="project" value="UniProtKB-KW"/>
</dbReference>
<dbReference type="GO" id="GO:0030674">
    <property type="term" value="F:protein-macromolecule adaptor activity"/>
    <property type="evidence" value="ECO:0007669"/>
    <property type="project" value="TreeGrafter"/>
</dbReference>
<comment type="subcellular location">
    <subcellularLocation>
        <location evidence="1">Endoplasmic reticulum membrane</location>
        <topology evidence="1">Multi-pass membrane protein</topology>
    </subcellularLocation>
</comment>
<evidence type="ECO:0000256" key="2">
    <source>
        <dbReference type="ARBA" id="ARBA00005377"/>
    </source>
</evidence>
<dbReference type="Proteomes" id="UP000092666">
    <property type="component" value="Unassembled WGS sequence"/>
</dbReference>
<name>A0A1B9GLF1_9TREE</name>
<comment type="similarity">
    <text evidence="2">Belongs to the ERG28 family.</text>
</comment>
<dbReference type="Pfam" id="PF03694">
    <property type="entry name" value="Erg28"/>
    <property type="match status" value="1"/>
</dbReference>
<keyword evidence="6" id="KW-0752">Steroid biosynthesis</keyword>
<accession>A0A1B9GLF1</accession>
<keyword evidence="12" id="KW-0753">Steroid metabolism</keyword>
<keyword evidence="10 13" id="KW-0472">Membrane</keyword>
<dbReference type="PANTHER" id="PTHR15451:SF19">
    <property type="entry name" value="ERGOSTEROL BIOSYNTHETIC PROTEIN 28 HOMOLOG"/>
    <property type="match status" value="1"/>
</dbReference>
<protein>
    <recommendedName>
        <fullName evidence="16">Ergosterol biosynthetic protein 28</fullName>
    </recommendedName>
</protein>
<keyword evidence="4 13" id="KW-0812">Transmembrane</keyword>
<evidence type="ECO:0000256" key="7">
    <source>
        <dbReference type="ARBA" id="ARBA00022989"/>
    </source>
</evidence>
<dbReference type="AlphaFoldDB" id="A0A1B9GLF1"/>
<dbReference type="EMBL" id="KI669512">
    <property type="protein sequence ID" value="OCF31914.1"/>
    <property type="molecule type" value="Genomic_DNA"/>
</dbReference>